<keyword evidence="5" id="KW-0547">Nucleotide-binding</keyword>
<dbReference type="InterPro" id="IPR003594">
    <property type="entry name" value="HATPase_dom"/>
</dbReference>
<organism evidence="12 13">
    <name type="scientific">Eiseniibacteriota bacterium</name>
    <dbReference type="NCBI Taxonomy" id="2212470"/>
    <lineage>
        <taxon>Bacteria</taxon>
        <taxon>Candidatus Eiseniibacteriota</taxon>
    </lineage>
</organism>
<keyword evidence="6" id="KW-0418">Kinase</keyword>
<evidence type="ECO:0000256" key="2">
    <source>
        <dbReference type="ARBA" id="ARBA00012438"/>
    </source>
</evidence>
<dbReference type="Pfam" id="PF02518">
    <property type="entry name" value="HATPase_c"/>
    <property type="match status" value="1"/>
</dbReference>
<sequence>MPRPRVIQKSENHKQYNKGKAPKDTPMPLSLPLPLSLSTGLWKTRDSESIGRIILAGLVGSKVSGAFGMKQAMIFLLSPEGTRLHAWMGLQGENLRQIDWPFATNSPYETQDSTERSAASWDPFLNALHEAQAKGLSGSWNGIPGREFRVSSPGENPQFILNHVLSTQKGCVVSPGDLGGDLGSELDSDLSGDLAGDLDCDLETDLDSENPSQLCPKEGHFLFLPMKGLESCLGILAIDLGTDEESSAEQRAGLEWWCGLGTAALERSLISIDTDTAVRSLNYFHELIGRVVTLGNLPDILSHAARLVAEAVNASWVTIWRMDPESQRFDTAVEFRKETPENASDLAEGLEAAAQKVADMEASRTILDLAAEAGDRNPSAKPVPCVMEPLLAHGFILGVIGVTLPQGRTEFSHEDKTWIRTQASLLALVTRMAKLQDFIRCSEEKLRETENRLRRNEKLVAVGELSTRLAHEVRSPLAAIGGLARRIAKSLAAEDTNRDQANLIVKEAVRLEGMLSDFLDMSRVSQSQKTVIDLNNIIRDALELTRGDLMESGIIIEENYAPNLPKVLLDTDRIKQVLVNVLNNARESTEEGDTIRLDTYMSEEKVLVEIANTGERMAGEILERLFVPFTSGHPQGHGLGLAISQQIIKDHGGEILVRSDDTWSVIFTLAFPIALNRDRRGRNRRSGRDRREAA</sequence>
<dbReference type="SMART" id="SM00065">
    <property type="entry name" value="GAF"/>
    <property type="match status" value="1"/>
</dbReference>
<dbReference type="SUPFAM" id="SSF55781">
    <property type="entry name" value="GAF domain-like"/>
    <property type="match status" value="1"/>
</dbReference>
<keyword evidence="3" id="KW-0597">Phosphoprotein</keyword>
<keyword evidence="9" id="KW-0175">Coiled coil</keyword>
<keyword evidence="7" id="KW-0067">ATP-binding</keyword>
<dbReference type="PANTHER" id="PTHR43065">
    <property type="entry name" value="SENSOR HISTIDINE KINASE"/>
    <property type="match status" value="1"/>
</dbReference>
<dbReference type="InterPro" id="IPR029016">
    <property type="entry name" value="GAF-like_dom_sf"/>
</dbReference>
<dbReference type="GO" id="GO:0005524">
    <property type="term" value="F:ATP binding"/>
    <property type="evidence" value="ECO:0007669"/>
    <property type="project" value="UniProtKB-KW"/>
</dbReference>
<dbReference type="Gene3D" id="1.10.287.130">
    <property type="match status" value="1"/>
</dbReference>
<evidence type="ECO:0000256" key="8">
    <source>
        <dbReference type="ARBA" id="ARBA00023012"/>
    </source>
</evidence>
<dbReference type="SUPFAM" id="SSF47384">
    <property type="entry name" value="Homodimeric domain of signal transducing histidine kinase"/>
    <property type="match status" value="1"/>
</dbReference>
<evidence type="ECO:0000313" key="12">
    <source>
        <dbReference type="EMBL" id="MBU2692456.1"/>
    </source>
</evidence>
<evidence type="ECO:0000256" key="4">
    <source>
        <dbReference type="ARBA" id="ARBA00022679"/>
    </source>
</evidence>
<gene>
    <name evidence="12" type="ORF">KJ970_16160</name>
</gene>
<dbReference type="InterPro" id="IPR005467">
    <property type="entry name" value="His_kinase_dom"/>
</dbReference>
<comment type="caution">
    <text evidence="12">The sequence shown here is derived from an EMBL/GenBank/DDBJ whole genome shotgun (WGS) entry which is preliminary data.</text>
</comment>
<reference evidence="12" key="1">
    <citation type="submission" date="2021-05" db="EMBL/GenBank/DDBJ databases">
        <title>Energy efficiency and biological interactions define the core microbiome of deep oligotrophic groundwater.</title>
        <authorList>
            <person name="Mehrshad M."/>
            <person name="Lopez-Fernandez M."/>
            <person name="Bell E."/>
            <person name="Bernier-Latmani R."/>
            <person name="Bertilsson S."/>
            <person name="Dopson M."/>
        </authorList>
    </citation>
    <scope>NUCLEOTIDE SEQUENCE</scope>
    <source>
        <strain evidence="12">Modern_marine.mb.64</strain>
    </source>
</reference>
<evidence type="ECO:0000256" key="3">
    <source>
        <dbReference type="ARBA" id="ARBA00022553"/>
    </source>
</evidence>
<feature type="coiled-coil region" evidence="9">
    <location>
        <begin position="432"/>
        <end position="459"/>
    </location>
</feature>
<evidence type="ECO:0000256" key="7">
    <source>
        <dbReference type="ARBA" id="ARBA00022840"/>
    </source>
</evidence>
<dbReference type="InterPro" id="IPR004358">
    <property type="entry name" value="Sig_transdc_His_kin-like_C"/>
</dbReference>
<comment type="catalytic activity">
    <reaction evidence="1">
        <text>ATP + protein L-histidine = ADP + protein N-phospho-L-histidine.</text>
        <dbReference type="EC" id="2.7.13.3"/>
    </reaction>
</comment>
<evidence type="ECO:0000256" key="10">
    <source>
        <dbReference type="SAM" id="MobiDB-lite"/>
    </source>
</evidence>
<dbReference type="PANTHER" id="PTHR43065:SF10">
    <property type="entry name" value="PEROXIDE STRESS-ACTIVATED HISTIDINE KINASE MAK3"/>
    <property type="match status" value="1"/>
</dbReference>
<dbReference type="CDD" id="cd00082">
    <property type="entry name" value="HisKA"/>
    <property type="match status" value="1"/>
</dbReference>
<dbReference type="Pfam" id="PF00512">
    <property type="entry name" value="HisKA"/>
    <property type="match status" value="1"/>
</dbReference>
<dbReference type="InterPro" id="IPR003018">
    <property type="entry name" value="GAF"/>
</dbReference>
<dbReference type="Gene3D" id="3.30.565.10">
    <property type="entry name" value="Histidine kinase-like ATPase, C-terminal domain"/>
    <property type="match status" value="1"/>
</dbReference>
<proteinExistence type="predicted"/>
<feature type="domain" description="Histidine kinase" evidence="11">
    <location>
        <begin position="468"/>
        <end position="675"/>
    </location>
</feature>
<evidence type="ECO:0000256" key="5">
    <source>
        <dbReference type="ARBA" id="ARBA00022741"/>
    </source>
</evidence>
<accession>A0A948W891</accession>
<dbReference type="PROSITE" id="PS50109">
    <property type="entry name" value="HIS_KIN"/>
    <property type="match status" value="1"/>
</dbReference>
<keyword evidence="4" id="KW-0808">Transferase</keyword>
<evidence type="ECO:0000313" key="13">
    <source>
        <dbReference type="Proteomes" id="UP000777784"/>
    </source>
</evidence>
<evidence type="ECO:0000256" key="6">
    <source>
        <dbReference type="ARBA" id="ARBA00022777"/>
    </source>
</evidence>
<dbReference type="SMART" id="SM00387">
    <property type="entry name" value="HATPase_c"/>
    <property type="match status" value="1"/>
</dbReference>
<dbReference type="EC" id="2.7.13.3" evidence="2"/>
<dbReference type="SUPFAM" id="SSF55874">
    <property type="entry name" value="ATPase domain of HSP90 chaperone/DNA topoisomerase II/histidine kinase"/>
    <property type="match status" value="1"/>
</dbReference>
<dbReference type="InterPro" id="IPR036097">
    <property type="entry name" value="HisK_dim/P_sf"/>
</dbReference>
<keyword evidence="8" id="KW-0902">Two-component regulatory system</keyword>
<name>A0A948W891_UNCEI</name>
<evidence type="ECO:0000256" key="9">
    <source>
        <dbReference type="SAM" id="Coils"/>
    </source>
</evidence>
<feature type="region of interest" description="Disordered" evidence="10">
    <location>
        <begin position="1"/>
        <end position="29"/>
    </location>
</feature>
<dbReference type="Gene3D" id="3.30.450.40">
    <property type="match status" value="1"/>
</dbReference>
<dbReference type="SMART" id="SM00388">
    <property type="entry name" value="HisKA"/>
    <property type="match status" value="1"/>
</dbReference>
<evidence type="ECO:0000259" key="11">
    <source>
        <dbReference type="PROSITE" id="PS50109"/>
    </source>
</evidence>
<dbReference type="EMBL" id="JAHJDP010000092">
    <property type="protein sequence ID" value="MBU2692456.1"/>
    <property type="molecule type" value="Genomic_DNA"/>
</dbReference>
<dbReference type="InterPro" id="IPR036890">
    <property type="entry name" value="HATPase_C_sf"/>
</dbReference>
<dbReference type="GO" id="GO:0000155">
    <property type="term" value="F:phosphorelay sensor kinase activity"/>
    <property type="evidence" value="ECO:0007669"/>
    <property type="project" value="InterPro"/>
</dbReference>
<dbReference type="InterPro" id="IPR003661">
    <property type="entry name" value="HisK_dim/P_dom"/>
</dbReference>
<evidence type="ECO:0000256" key="1">
    <source>
        <dbReference type="ARBA" id="ARBA00000085"/>
    </source>
</evidence>
<dbReference type="Proteomes" id="UP000777784">
    <property type="component" value="Unassembled WGS sequence"/>
</dbReference>
<dbReference type="AlphaFoldDB" id="A0A948W891"/>
<dbReference type="PRINTS" id="PR00344">
    <property type="entry name" value="BCTRLSENSOR"/>
</dbReference>
<protein>
    <recommendedName>
        <fullName evidence="2">histidine kinase</fullName>
        <ecNumber evidence="2">2.7.13.3</ecNumber>
    </recommendedName>
</protein>